<dbReference type="AlphaFoldDB" id="F3PTX1"/>
<sequence length="40" mass="4874">MLFLLLSFTRLKLTSKLLKTNIQKTLKRLYSIQMRIYRLS</sequence>
<gene>
    <name evidence="1" type="ORF">HMPREF9446_02191</name>
</gene>
<dbReference type="EMBL" id="AFBN01000040">
    <property type="protein sequence ID" value="EGF56416.1"/>
    <property type="molecule type" value="Genomic_DNA"/>
</dbReference>
<keyword evidence="2" id="KW-1185">Reference proteome</keyword>
<accession>F3PTX1</accession>
<protein>
    <submittedName>
        <fullName evidence="1">Uncharacterized protein</fullName>
    </submittedName>
</protein>
<organism evidence="1 2">
    <name type="scientific">Bacteroides fluxus YIT 12057</name>
    <dbReference type="NCBI Taxonomy" id="763034"/>
    <lineage>
        <taxon>Bacteria</taxon>
        <taxon>Pseudomonadati</taxon>
        <taxon>Bacteroidota</taxon>
        <taxon>Bacteroidia</taxon>
        <taxon>Bacteroidales</taxon>
        <taxon>Bacteroidaceae</taxon>
        <taxon>Bacteroides</taxon>
    </lineage>
</organism>
<evidence type="ECO:0000313" key="1">
    <source>
        <dbReference type="EMBL" id="EGF56416.1"/>
    </source>
</evidence>
<evidence type="ECO:0000313" key="2">
    <source>
        <dbReference type="Proteomes" id="UP000003416"/>
    </source>
</evidence>
<comment type="caution">
    <text evidence="1">The sequence shown here is derived from an EMBL/GenBank/DDBJ whole genome shotgun (WGS) entry which is preliminary data.</text>
</comment>
<reference evidence="1 2" key="1">
    <citation type="submission" date="2011-02" db="EMBL/GenBank/DDBJ databases">
        <authorList>
            <person name="Weinstock G."/>
            <person name="Sodergren E."/>
            <person name="Clifton S."/>
            <person name="Fulton L."/>
            <person name="Fulton B."/>
            <person name="Courtney L."/>
            <person name="Fronick C."/>
            <person name="Harrison M."/>
            <person name="Strong C."/>
            <person name="Farmer C."/>
            <person name="Delahaunty K."/>
            <person name="Markovic C."/>
            <person name="Hall O."/>
            <person name="Minx P."/>
            <person name="Tomlinson C."/>
            <person name="Mitreva M."/>
            <person name="Hou S."/>
            <person name="Chen J."/>
            <person name="Wollam A."/>
            <person name="Pepin K.H."/>
            <person name="Johnson M."/>
            <person name="Bhonagiri V."/>
            <person name="Zhang X."/>
            <person name="Suruliraj S."/>
            <person name="Warren W."/>
            <person name="Chinwalla A."/>
            <person name="Mardis E.R."/>
            <person name="Wilson R.K."/>
        </authorList>
    </citation>
    <scope>NUCLEOTIDE SEQUENCE [LARGE SCALE GENOMIC DNA]</scope>
    <source>
        <strain evidence="1 2">YIT 12057</strain>
    </source>
</reference>
<dbReference type="Proteomes" id="UP000003416">
    <property type="component" value="Unassembled WGS sequence"/>
</dbReference>
<name>F3PTX1_9BACE</name>
<dbReference type="HOGENOM" id="CLU_3284898_0_0_10"/>
<proteinExistence type="predicted"/>